<dbReference type="GO" id="GO:0004252">
    <property type="term" value="F:serine-type endopeptidase activity"/>
    <property type="evidence" value="ECO:0007669"/>
    <property type="project" value="InterPro"/>
</dbReference>
<evidence type="ECO:0000256" key="3">
    <source>
        <dbReference type="ARBA" id="ARBA00009370"/>
    </source>
</evidence>
<dbReference type="GO" id="GO:0005886">
    <property type="term" value="C:plasma membrane"/>
    <property type="evidence" value="ECO:0007669"/>
    <property type="project" value="UniProtKB-SubCell"/>
</dbReference>
<accession>A0AAJ5NLP8</accession>
<organism evidence="11 12">
    <name type="scientific">Mesomycoplasma dispar</name>
    <dbReference type="NCBI Taxonomy" id="86660"/>
    <lineage>
        <taxon>Bacteria</taxon>
        <taxon>Bacillati</taxon>
        <taxon>Mycoplasmatota</taxon>
        <taxon>Mycoplasmoidales</taxon>
        <taxon>Metamycoplasmataceae</taxon>
        <taxon>Mesomycoplasma</taxon>
    </lineage>
</organism>
<dbReference type="SUPFAM" id="SSF51306">
    <property type="entry name" value="LexA/Signal peptidase"/>
    <property type="match status" value="1"/>
</dbReference>
<evidence type="ECO:0000313" key="11">
    <source>
        <dbReference type="EMBL" id="VEU62174.1"/>
    </source>
</evidence>
<dbReference type="PROSITE" id="PS00760">
    <property type="entry name" value="SPASE_I_2"/>
    <property type="match status" value="1"/>
</dbReference>
<sequence>MIVKPKISNSKFLKFIRKNRLIIILSFILVSLLIVLLLFIYVFRLVSVQGISMLPTLKDGQKIFINKVKKPQRNDVVVFNYNKTVLIKRLVGIPGDKLEVNENSVLINGKLVASFSDLGFWKFNGIIPENKFFALGDNINFSNDSRTFGLFDLNAIQGIWA</sequence>
<comment type="subcellular location">
    <subcellularLocation>
        <location evidence="2">Cell membrane</location>
        <topology evidence="2">Single-pass type II membrane protein</topology>
    </subcellularLocation>
    <subcellularLocation>
        <location evidence="9">Membrane</location>
        <topology evidence="9">Single-pass type II membrane protein</topology>
    </subcellularLocation>
</comment>
<dbReference type="PROSITE" id="PS00501">
    <property type="entry name" value="SPASE_I_1"/>
    <property type="match status" value="1"/>
</dbReference>
<name>A0AAJ5NLP8_9BACT</name>
<evidence type="ECO:0000259" key="10">
    <source>
        <dbReference type="Pfam" id="PF10502"/>
    </source>
</evidence>
<gene>
    <name evidence="11" type="primary">spsB</name>
    <name evidence="11" type="ORF">NCTC10125_00575</name>
</gene>
<dbReference type="Proteomes" id="UP000289629">
    <property type="component" value="Chromosome"/>
</dbReference>
<comment type="catalytic activity">
    <reaction evidence="1 8">
        <text>Cleavage of hydrophobic, N-terminal signal or leader sequences from secreted and periplasmic proteins.</text>
        <dbReference type="EC" id="3.4.21.89"/>
    </reaction>
</comment>
<reference evidence="11 12" key="1">
    <citation type="submission" date="2019-01" db="EMBL/GenBank/DDBJ databases">
        <authorList>
            <consortium name="Pathogen Informatics"/>
        </authorList>
    </citation>
    <scope>NUCLEOTIDE SEQUENCE [LARGE SCALE GENOMIC DNA]</scope>
    <source>
        <strain evidence="11 12">NCTC10125</strain>
    </source>
</reference>
<dbReference type="GO" id="GO:0009003">
    <property type="term" value="F:signal peptidase activity"/>
    <property type="evidence" value="ECO:0007669"/>
    <property type="project" value="UniProtKB-EC"/>
</dbReference>
<evidence type="ECO:0000256" key="5">
    <source>
        <dbReference type="ARBA" id="ARBA00022670"/>
    </source>
</evidence>
<dbReference type="InterPro" id="IPR019756">
    <property type="entry name" value="Pept_S26A_signal_pept_1_Ser-AS"/>
</dbReference>
<evidence type="ECO:0000256" key="2">
    <source>
        <dbReference type="ARBA" id="ARBA00004401"/>
    </source>
</evidence>
<protein>
    <recommendedName>
        <fullName evidence="4 8">Signal peptidase I</fullName>
        <ecNumber evidence="4 8">3.4.21.89</ecNumber>
    </recommendedName>
</protein>
<keyword evidence="5 8" id="KW-0645">Protease</keyword>
<keyword evidence="8" id="KW-1133">Transmembrane helix</keyword>
<evidence type="ECO:0000256" key="7">
    <source>
        <dbReference type="PIRSR" id="PIRSR600223-1"/>
    </source>
</evidence>
<keyword evidence="8" id="KW-0812">Transmembrane</keyword>
<feature type="transmembrane region" description="Helical" evidence="8">
    <location>
        <begin position="21"/>
        <end position="43"/>
    </location>
</feature>
<dbReference type="InterPro" id="IPR000223">
    <property type="entry name" value="Pept_S26A_signal_pept_1"/>
</dbReference>
<dbReference type="PRINTS" id="PR00727">
    <property type="entry name" value="LEADERPTASE"/>
</dbReference>
<comment type="similarity">
    <text evidence="3 9">Belongs to the peptidase S26 family.</text>
</comment>
<dbReference type="CDD" id="cd06530">
    <property type="entry name" value="S26_SPase_I"/>
    <property type="match status" value="1"/>
</dbReference>
<evidence type="ECO:0000256" key="1">
    <source>
        <dbReference type="ARBA" id="ARBA00000677"/>
    </source>
</evidence>
<evidence type="ECO:0000256" key="6">
    <source>
        <dbReference type="ARBA" id="ARBA00022801"/>
    </source>
</evidence>
<dbReference type="Gene3D" id="2.10.109.10">
    <property type="entry name" value="Umud Fragment, subunit A"/>
    <property type="match status" value="1"/>
</dbReference>
<dbReference type="InterPro" id="IPR019757">
    <property type="entry name" value="Pept_S26A_signal_pept_1_Lys-AS"/>
</dbReference>
<feature type="active site" evidence="7">
    <location>
        <position position="52"/>
    </location>
</feature>
<dbReference type="Pfam" id="PF10502">
    <property type="entry name" value="Peptidase_S26"/>
    <property type="match status" value="1"/>
</dbReference>
<dbReference type="PANTHER" id="PTHR43390:SF1">
    <property type="entry name" value="CHLOROPLAST PROCESSING PEPTIDASE"/>
    <property type="match status" value="1"/>
</dbReference>
<evidence type="ECO:0000313" key="12">
    <source>
        <dbReference type="Proteomes" id="UP000289629"/>
    </source>
</evidence>
<dbReference type="EC" id="3.4.21.89" evidence="4 8"/>
<dbReference type="AlphaFoldDB" id="A0AAJ5NLP8"/>
<proteinExistence type="inferred from homology"/>
<dbReference type="NCBIfam" id="TIGR02227">
    <property type="entry name" value="sigpep_I_bact"/>
    <property type="match status" value="1"/>
</dbReference>
<feature type="domain" description="Peptidase S26" evidence="10">
    <location>
        <begin position="24"/>
        <end position="158"/>
    </location>
</feature>
<dbReference type="InterPro" id="IPR019533">
    <property type="entry name" value="Peptidase_S26"/>
</dbReference>
<evidence type="ECO:0000256" key="4">
    <source>
        <dbReference type="ARBA" id="ARBA00013208"/>
    </source>
</evidence>
<evidence type="ECO:0000256" key="8">
    <source>
        <dbReference type="RuleBase" id="RU003993"/>
    </source>
</evidence>
<keyword evidence="6 8" id="KW-0378">Hydrolase</keyword>
<dbReference type="GO" id="GO:0006465">
    <property type="term" value="P:signal peptide processing"/>
    <property type="evidence" value="ECO:0007669"/>
    <property type="project" value="InterPro"/>
</dbReference>
<dbReference type="RefSeq" id="WP_232034210.1">
    <property type="nucleotide sequence ID" value="NZ_CP007229.1"/>
</dbReference>
<keyword evidence="8" id="KW-0472">Membrane</keyword>
<evidence type="ECO:0000256" key="9">
    <source>
        <dbReference type="RuleBase" id="RU362042"/>
    </source>
</evidence>
<feature type="active site" evidence="7">
    <location>
        <position position="88"/>
    </location>
</feature>
<dbReference type="InterPro" id="IPR036286">
    <property type="entry name" value="LexA/Signal_pep-like_sf"/>
</dbReference>
<dbReference type="PANTHER" id="PTHR43390">
    <property type="entry name" value="SIGNAL PEPTIDASE I"/>
    <property type="match status" value="1"/>
</dbReference>
<dbReference type="EMBL" id="LR214971">
    <property type="protein sequence ID" value="VEU62174.1"/>
    <property type="molecule type" value="Genomic_DNA"/>
</dbReference>